<dbReference type="InterPro" id="IPR050765">
    <property type="entry name" value="Riboflavin_Biosynth_HTPR"/>
</dbReference>
<evidence type="ECO:0000256" key="5">
    <source>
        <dbReference type="ARBA" id="ARBA00022619"/>
    </source>
</evidence>
<dbReference type="PANTHER" id="PTHR38011">
    <property type="entry name" value="DIHYDROFOLATE REDUCTASE FAMILY PROTEIN (AFU_ORTHOLOGUE AFUA_8G06820)"/>
    <property type="match status" value="1"/>
</dbReference>
<dbReference type="AlphaFoldDB" id="A0A8H5N661"/>
<evidence type="ECO:0000256" key="8">
    <source>
        <dbReference type="ARBA" id="ARBA00047550"/>
    </source>
</evidence>
<dbReference type="SUPFAM" id="SSF53597">
    <property type="entry name" value="Dihydrofolate reductase-like"/>
    <property type="match status" value="1"/>
</dbReference>
<dbReference type="EMBL" id="JAAOAO010000251">
    <property type="protein sequence ID" value="KAF5553193.1"/>
    <property type="molecule type" value="Genomic_DNA"/>
</dbReference>
<dbReference type="EC" id="1.1.1.302" evidence="3"/>
<keyword evidence="12" id="KW-1185">Reference proteome</keyword>
<organism evidence="11 12">
    <name type="scientific">Fusarium napiforme</name>
    <dbReference type="NCBI Taxonomy" id="42672"/>
    <lineage>
        <taxon>Eukaryota</taxon>
        <taxon>Fungi</taxon>
        <taxon>Dikarya</taxon>
        <taxon>Ascomycota</taxon>
        <taxon>Pezizomycotina</taxon>
        <taxon>Sordariomycetes</taxon>
        <taxon>Hypocreomycetidae</taxon>
        <taxon>Hypocreales</taxon>
        <taxon>Nectriaceae</taxon>
        <taxon>Fusarium</taxon>
        <taxon>Fusarium fujikuroi species complex</taxon>
    </lineage>
</organism>
<evidence type="ECO:0000256" key="2">
    <source>
        <dbReference type="ARBA" id="ARBA00009723"/>
    </source>
</evidence>
<gene>
    <name evidence="11" type="ORF">FNAPI_6798</name>
</gene>
<reference evidence="11 12" key="1">
    <citation type="submission" date="2020-05" db="EMBL/GenBank/DDBJ databases">
        <title>Identification and distribution of gene clusters putatively required for synthesis of sphingolipid metabolism inhibitors in phylogenetically diverse species of the filamentous fungus Fusarium.</title>
        <authorList>
            <person name="Kim H.-S."/>
            <person name="Busman M."/>
            <person name="Brown D.W."/>
            <person name="Divon H."/>
            <person name="Uhlig S."/>
            <person name="Proctor R.H."/>
        </authorList>
    </citation>
    <scope>NUCLEOTIDE SEQUENCE [LARGE SCALE GENOMIC DNA]</scope>
    <source>
        <strain evidence="11 12">NRRL 25196</strain>
    </source>
</reference>
<name>A0A8H5N661_9HYPO</name>
<dbReference type="Gene3D" id="3.40.430.10">
    <property type="entry name" value="Dihydrofolate Reductase, subunit A"/>
    <property type="match status" value="1"/>
</dbReference>
<comment type="catalytic activity">
    <reaction evidence="8">
        <text>2,5-diamino-6-(1-D-ribitylamino)pyrimidin-4(3H)-one 5'-phosphate + NAD(+) = 2,5-diamino-6-(1-D-ribosylamino)pyrimidin-4(3H)-one 5'-phosphate + NADH + H(+)</text>
        <dbReference type="Rhea" id="RHEA:27274"/>
        <dbReference type="ChEBI" id="CHEBI:15378"/>
        <dbReference type="ChEBI" id="CHEBI:57540"/>
        <dbReference type="ChEBI" id="CHEBI:57945"/>
        <dbReference type="ChEBI" id="CHEBI:58890"/>
        <dbReference type="ChEBI" id="CHEBI:59545"/>
        <dbReference type="EC" id="1.1.1.302"/>
    </reaction>
</comment>
<evidence type="ECO:0000256" key="3">
    <source>
        <dbReference type="ARBA" id="ARBA00012851"/>
    </source>
</evidence>
<accession>A0A8H5N661</accession>
<comment type="caution">
    <text evidence="11">The sequence shown here is derived from an EMBL/GenBank/DDBJ whole genome shotgun (WGS) entry which is preliminary data.</text>
</comment>
<dbReference type="Pfam" id="PF01872">
    <property type="entry name" value="RibD_C"/>
    <property type="match status" value="1"/>
</dbReference>
<evidence type="ECO:0000256" key="1">
    <source>
        <dbReference type="ARBA" id="ARBA00003555"/>
    </source>
</evidence>
<evidence type="ECO:0000256" key="7">
    <source>
        <dbReference type="ARBA" id="ARBA00031630"/>
    </source>
</evidence>
<dbReference type="InterPro" id="IPR002734">
    <property type="entry name" value="RibDG_C"/>
</dbReference>
<evidence type="ECO:0000259" key="10">
    <source>
        <dbReference type="Pfam" id="PF01872"/>
    </source>
</evidence>
<comment type="similarity">
    <text evidence="2">Belongs to the HTP reductase family.</text>
</comment>
<keyword evidence="5" id="KW-0686">Riboflavin biosynthesis</keyword>
<sequence length="240" mass="26306">MPRLRYNVAASLDGFIASPDGSTSWIIEDPTIDFPALYSEFDYFIMGRKTYQVMQSFGADNPLSKRPKESVMVVSRTMNSDHFPDITVIQENVLDYIRHLKTNEGKDIWLMGGGNLAAQCLEAHLVDTVQVAIMPTLLGTGIPLASSLPQEIKLQLSDSTSLGSGIIMTQYKVMQSPTPTAEYAVANHRVGTNFSKEVASGGETRCGIGSYPRRLAASNICASNDLGCVAHRAEHWVYKI</sequence>
<dbReference type="Proteomes" id="UP000574317">
    <property type="component" value="Unassembled WGS sequence"/>
</dbReference>
<evidence type="ECO:0000256" key="4">
    <source>
        <dbReference type="ARBA" id="ARBA00015035"/>
    </source>
</evidence>
<protein>
    <recommendedName>
        <fullName evidence="4">2,5-diamino-6-ribosylamino-4(3H)-pyrimidinone 5'-phosphate reductase</fullName>
        <ecNumber evidence="3">1.1.1.302</ecNumber>
    </recommendedName>
    <alternativeName>
        <fullName evidence="7">2,5-diamino-6-(5-phospho-D-ribosylamino)pyrimidin-4(3H)-one reductase</fullName>
    </alternativeName>
    <alternativeName>
        <fullName evidence="6">2,5-diamino-6-ribitylamino-4(3H)-pyrimidinone 5'-phosphate synthase</fullName>
    </alternativeName>
</protein>
<evidence type="ECO:0000256" key="6">
    <source>
        <dbReference type="ARBA" id="ARBA00030073"/>
    </source>
</evidence>
<feature type="domain" description="Bacterial bifunctional deaminase-reductase C-terminal" evidence="10">
    <location>
        <begin position="3"/>
        <end position="167"/>
    </location>
</feature>
<dbReference type="GO" id="GO:0009231">
    <property type="term" value="P:riboflavin biosynthetic process"/>
    <property type="evidence" value="ECO:0007669"/>
    <property type="project" value="UniProtKB-KW"/>
</dbReference>
<comment type="catalytic activity">
    <reaction evidence="9">
        <text>2,5-diamino-6-(1-D-ribitylamino)pyrimidin-4(3H)-one 5'-phosphate + NADP(+) = 2,5-diamino-6-(1-D-ribosylamino)pyrimidin-4(3H)-one 5'-phosphate + NADPH + H(+)</text>
        <dbReference type="Rhea" id="RHEA:27278"/>
        <dbReference type="ChEBI" id="CHEBI:15378"/>
        <dbReference type="ChEBI" id="CHEBI:57783"/>
        <dbReference type="ChEBI" id="CHEBI:58349"/>
        <dbReference type="ChEBI" id="CHEBI:58890"/>
        <dbReference type="ChEBI" id="CHEBI:59545"/>
        <dbReference type="EC" id="1.1.1.302"/>
    </reaction>
</comment>
<comment type="function">
    <text evidence="1">Catalyzes an early step in riboflavin biosynthesis, the NADPH-dependent reduction of the ribose side chain of 2,5-diamino-6-ribosylamino-4(3H)-pyrimidinone 5'-phosphate, yielding 2,5-diamino-6-ribitylamino-4(3H)-pyrimidinone 5'-phosphate.</text>
</comment>
<evidence type="ECO:0000313" key="12">
    <source>
        <dbReference type="Proteomes" id="UP000574317"/>
    </source>
</evidence>
<dbReference type="InterPro" id="IPR024072">
    <property type="entry name" value="DHFR-like_dom_sf"/>
</dbReference>
<evidence type="ECO:0000256" key="9">
    <source>
        <dbReference type="ARBA" id="ARBA00049020"/>
    </source>
</evidence>
<dbReference type="PANTHER" id="PTHR38011:SF11">
    <property type="entry name" value="2,5-DIAMINO-6-RIBOSYLAMINO-4(3H)-PYRIMIDINONE 5'-PHOSPHATE REDUCTASE"/>
    <property type="match status" value="1"/>
</dbReference>
<evidence type="ECO:0000313" key="11">
    <source>
        <dbReference type="EMBL" id="KAF5553193.1"/>
    </source>
</evidence>
<dbReference type="GO" id="GO:0008703">
    <property type="term" value="F:5-amino-6-(5-phosphoribosylamino)uracil reductase activity"/>
    <property type="evidence" value="ECO:0007669"/>
    <property type="project" value="InterPro"/>
</dbReference>
<proteinExistence type="inferred from homology"/>